<dbReference type="InterPro" id="IPR053745">
    <property type="entry name" value="Viral_Tail_Comp_sf"/>
</dbReference>
<dbReference type="Proteomes" id="UP000266934">
    <property type="component" value="Chromosome"/>
</dbReference>
<reference evidence="2 3" key="1">
    <citation type="submission" date="2018-08" db="EMBL/GenBank/DDBJ databases">
        <title>Complete genome sequencing of Blastochloris tepida GI.</title>
        <authorList>
            <person name="Tsukatani Y."/>
            <person name="Mori H."/>
        </authorList>
    </citation>
    <scope>NUCLEOTIDE SEQUENCE [LARGE SCALE GENOMIC DNA]</scope>
    <source>
        <strain evidence="2 3">GI</strain>
    </source>
</reference>
<protein>
    <recommendedName>
        <fullName evidence="4">DUF3168 domain-containing protein</fullName>
    </recommendedName>
</protein>
<keyword evidence="3" id="KW-1185">Reference proteome</keyword>
<dbReference type="KEGG" id="blag:BLTE_22290"/>
<accession>A0A348G1W1</accession>
<keyword evidence="1" id="KW-0732">Signal</keyword>
<dbReference type="RefSeq" id="WP_126400491.1">
    <property type="nucleotide sequence ID" value="NZ_AP018907.1"/>
</dbReference>
<proteinExistence type="predicted"/>
<dbReference type="EMBL" id="AP018907">
    <property type="protein sequence ID" value="BBF93544.1"/>
    <property type="molecule type" value="Genomic_DNA"/>
</dbReference>
<organism evidence="2 3">
    <name type="scientific">Blastochloris tepida</name>
    <dbReference type="NCBI Taxonomy" id="2233851"/>
    <lineage>
        <taxon>Bacteria</taxon>
        <taxon>Pseudomonadati</taxon>
        <taxon>Pseudomonadota</taxon>
        <taxon>Alphaproteobacteria</taxon>
        <taxon>Hyphomicrobiales</taxon>
        <taxon>Blastochloridaceae</taxon>
        <taxon>Blastochloris</taxon>
    </lineage>
</organism>
<dbReference type="InterPro" id="IPR021508">
    <property type="entry name" value="Gp17-like"/>
</dbReference>
<gene>
    <name evidence="2" type="ORF">BLTE_22290</name>
</gene>
<evidence type="ECO:0000313" key="3">
    <source>
        <dbReference type="Proteomes" id="UP000266934"/>
    </source>
</evidence>
<name>A0A348G1W1_9HYPH</name>
<evidence type="ECO:0000256" key="1">
    <source>
        <dbReference type="SAM" id="SignalP"/>
    </source>
</evidence>
<sequence>MSAAVALRAAIFAALANDAALAAVLGGAKIHDEPPRTLDFPFVTLGEAEMRDAATMTEGGEETTLTLHVHSRQGGHREAHAVVGAVMEALIDAPLPLAGHHLANLRVATADVRRGEDGRTYHGRIRLRAVTEPA</sequence>
<dbReference type="Pfam" id="PF11367">
    <property type="entry name" value="Tail_completion_gp17"/>
    <property type="match status" value="1"/>
</dbReference>
<evidence type="ECO:0000313" key="2">
    <source>
        <dbReference type="EMBL" id="BBF93544.1"/>
    </source>
</evidence>
<feature type="chain" id="PRO_5016592598" description="DUF3168 domain-containing protein" evidence="1">
    <location>
        <begin position="23"/>
        <end position="134"/>
    </location>
</feature>
<dbReference type="AlphaFoldDB" id="A0A348G1W1"/>
<feature type="signal peptide" evidence="1">
    <location>
        <begin position="1"/>
        <end position="22"/>
    </location>
</feature>
<dbReference type="Gene3D" id="3.30.2000.30">
    <property type="match status" value="1"/>
</dbReference>
<evidence type="ECO:0008006" key="4">
    <source>
        <dbReference type="Google" id="ProtNLM"/>
    </source>
</evidence>
<dbReference type="OrthoDB" id="7630456at2"/>